<reference evidence="2 3" key="1">
    <citation type="submission" date="2016-10" db="EMBL/GenBank/DDBJ databases">
        <authorList>
            <person name="de Groot N.N."/>
        </authorList>
    </citation>
    <scope>NUCLEOTIDE SEQUENCE [LARGE SCALE GENOMIC DNA]</scope>
    <source>
        <strain evidence="2 3">JCM 11308</strain>
    </source>
</reference>
<dbReference type="AlphaFoldDB" id="A0A1G6MKY1"/>
<dbReference type="RefSeq" id="WP_139191108.1">
    <property type="nucleotide sequence ID" value="NZ_FNAB01000001.1"/>
</dbReference>
<gene>
    <name evidence="2" type="ORF">SAMN05444580_101219</name>
</gene>
<accession>A0A1G6MKY1</accession>
<keyword evidence="1" id="KW-0812">Transmembrane</keyword>
<name>A0A1G6MKY1_9NOCA</name>
<evidence type="ECO:0000313" key="2">
    <source>
        <dbReference type="EMBL" id="SDC56140.1"/>
    </source>
</evidence>
<keyword evidence="1" id="KW-0472">Membrane</keyword>
<feature type="transmembrane region" description="Helical" evidence="1">
    <location>
        <begin position="137"/>
        <end position="159"/>
    </location>
</feature>
<evidence type="ECO:0000256" key="1">
    <source>
        <dbReference type="SAM" id="Phobius"/>
    </source>
</evidence>
<feature type="transmembrane region" description="Helical" evidence="1">
    <location>
        <begin position="179"/>
        <end position="203"/>
    </location>
</feature>
<evidence type="ECO:0000313" key="3">
    <source>
        <dbReference type="Proteomes" id="UP000199417"/>
    </source>
</evidence>
<dbReference type="EMBL" id="FNAB01000001">
    <property type="protein sequence ID" value="SDC56140.1"/>
    <property type="molecule type" value="Genomic_DNA"/>
</dbReference>
<sequence>MPTNFPTPTTIAMSPGTEIVFGVLLVVAVALIRRRAGSGNAQPLPHPPTAADRLVGRAAALGALLALVGWISGSVSEMYLVVPPAVTWWHYAAPIAGAAVGAAVLLAIATRTPTRVEAPVAPTTRRTWATFANRQELGAVTATVAALIVVSVLAGFASSRVDGAWYSRLDIDGGGSTSFYGWTYGLPVLVAAAVLVGLGWTALSVDARRPFRHPSAVALETAKRRASAAALVRLSFGALLLSLGGALSFIGGSGMGSTGFGIPGVGMFVWSAGYSSFAPTIFWLGWGMQVVAVAVLVRITVDGLRRRHASTTPAAGLQEDAVVA</sequence>
<dbReference type="Proteomes" id="UP000199417">
    <property type="component" value="Unassembled WGS sequence"/>
</dbReference>
<keyword evidence="3" id="KW-1185">Reference proteome</keyword>
<keyword evidence="1" id="KW-1133">Transmembrane helix</keyword>
<dbReference type="STRING" id="168276.SAMN05444580_101219"/>
<protein>
    <submittedName>
        <fullName evidence="2">Uncharacterized protein</fullName>
    </submittedName>
</protein>
<feature type="transmembrane region" description="Helical" evidence="1">
    <location>
        <begin position="12"/>
        <end position="33"/>
    </location>
</feature>
<feature type="transmembrane region" description="Helical" evidence="1">
    <location>
        <begin position="230"/>
        <end position="252"/>
    </location>
</feature>
<organism evidence="2 3">
    <name type="scientific">Rhodococcus tukisamuensis</name>
    <dbReference type="NCBI Taxonomy" id="168276"/>
    <lineage>
        <taxon>Bacteria</taxon>
        <taxon>Bacillati</taxon>
        <taxon>Actinomycetota</taxon>
        <taxon>Actinomycetes</taxon>
        <taxon>Mycobacteriales</taxon>
        <taxon>Nocardiaceae</taxon>
        <taxon>Rhodococcus</taxon>
    </lineage>
</organism>
<feature type="transmembrane region" description="Helical" evidence="1">
    <location>
        <begin position="88"/>
        <end position="109"/>
    </location>
</feature>
<feature type="transmembrane region" description="Helical" evidence="1">
    <location>
        <begin position="54"/>
        <end position="76"/>
    </location>
</feature>
<feature type="transmembrane region" description="Helical" evidence="1">
    <location>
        <begin position="272"/>
        <end position="297"/>
    </location>
</feature>
<proteinExistence type="predicted"/>